<dbReference type="SUPFAM" id="SSF52266">
    <property type="entry name" value="SGNH hydrolase"/>
    <property type="match status" value="1"/>
</dbReference>
<keyword evidence="4" id="KW-1185">Reference proteome</keyword>
<dbReference type="InterPro" id="IPR053140">
    <property type="entry name" value="GDSL_Rv0518-like"/>
</dbReference>
<reference evidence="3 4" key="1">
    <citation type="submission" date="2017-03" db="EMBL/GenBank/DDBJ databases">
        <title>Genomic insights into Mycobacterium simiae human colonization.</title>
        <authorList>
            <person name="Steffani J.L."/>
            <person name="Brunck M.E."/>
            <person name="Cruz E."/>
            <person name="Montiel R."/>
            <person name="Barona F."/>
        </authorList>
    </citation>
    <scope>NUCLEOTIDE SEQUENCE [LARGE SCALE GENOMIC DNA]</scope>
    <source>
        <strain evidence="3 4">MsiGto</strain>
    </source>
</reference>
<dbReference type="InterPro" id="IPR013830">
    <property type="entry name" value="SGNH_hydro"/>
</dbReference>
<feature type="region of interest" description="Disordered" evidence="1">
    <location>
        <begin position="259"/>
        <end position="321"/>
    </location>
</feature>
<dbReference type="Gene3D" id="3.40.50.1110">
    <property type="entry name" value="SGNH hydrolase"/>
    <property type="match status" value="1"/>
</dbReference>
<evidence type="ECO:0000313" key="3">
    <source>
        <dbReference type="EMBL" id="ORJ57201.1"/>
    </source>
</evidence>
<feature type="domain" description="SGNH hydrolase-type esterase" evidence="2">
    <location>
        <begin position="28"/>
        <end position="199"/>
    </location>
</feature>
<dbReference type="CDD" id="cd01832">
    <property type="entry name" value="SGNH_hydrolase_like_1"/>
    <property type="match status" value="1"/>
</dbReference>
<dbReference type="AlphaFoldDB" id="A0A1X0XWC0"/>
<accession>A0A1X0XWC0</accession>
<proteinExistence type="predicted"/>
<gene>
    <name evidence="3" type="ORF">B5M45_21690</name>
</gene>
<dbReference type="Proteomes" id="UP000193040">
    <property type="component" value="Unassembled WGS sequence"/>
</dbReference>
<dbReference type="PANTHER" id="PTHR43784">
    <property type="entry name" value="GDSL-LIKE LIPASE/ACYLHYDROLASE, PUTATIVE (AFU_ORTHOLOGUE AFUA_2G00820)-RELATED"/>
    <property type="match status" value="1"/>
</dbReference>
<evidence type="ECO:0000256" key="1">
    <source>
        <dbReference type="SAM" id="MobiDB-lite"/>
    </source>
</evidence>
<dbReference type="Pfam" id="PF13472">
    <property type="entry name" value="Lipase_GDSL_2"/>
    <property type="match status" value="1"/>
</dbReference>
<organism evidence="3 4">
    <name type="scientific">Mycobacterium simiae</name>
    <name type="common">Mycobacterium habana</name>
    <dbReference type="NCBI Taxonomy" id="1784"/>
    <lineage>
        <taxon>Bacteria</taxon>
        <taxon>Bacillati</taxon>
        <taxon>Actinomycetota</taxon>
        <taxon>Actinomycetes</taxon>
        <taxon>Mycobacteriales</taxon>
        <taxon>Mycobacteriaceae</taxon>
        <taxon>Mycobacterium</taxon>
        <taxon>Mycobacterium simiae complex</taxon>
    </lineage>
</organism>
<protein>
    <submittedName>
        <fullName evidence="3">Lysophospholipase</fullName>
    </submittedName>
</protein>
<dbReference type="InterPro" id="IPR036514">
    <property type="entry name" value="SGNH_hydro_sf"/>
</dbReference>
<dbReference type="PANTHER" id="PTHR43784:SF2">
    <property type="entry name" value="GDSL-LIKE LIPASE_ACYLHYDROLASE, PUTATIVE (AFU_ORTHOLOGUE AFUA_2G00820)-RELATED"/>
    <property type="match status" value="1"/>
</dbReference>
<evidence type="ECO:0000259" key="2">
    <source>
        <dbReference type="Pfam" id="PF13472"/>
    </source>
</evidence>
<dbReference type="EMBL" id="MZZM01000026">
    <property type="protein sequence ID" value="ORJ57201.1"/>
    <property type="molecule type" value="Genomic_DNA"/>
</dbReference>
<name>A0A1X0XWC0_MYCSI</name>
<sequence>MSRIGIRIAISLGIVRGVRQARYSRYVAIGDSQTEGLWDGDDVVGLQGFADRLAEMLEALYPGLLYANLALRGKRLGEVLTEQVPQALAMKPDLITVCAGMNDVIAPGWSFPRALAELDYVYAALARSGATVVTTTFPNVAQFLPFGRIVAKRLARMNHAITVAARRYDFRLVDLYNAASMRDWDTWSFDRVHASPKGHILFAAAAAEALNLPDSSHDWAAAHPNPTQLSIADGAYGRLRWTQDNFFPWVWRRMRGLSAADGRSPKRPQLAPVAAHRGTRDGAPMQGRAPGTAADSAAGSAAEIGAEIAARSPHRSGILDP</sequence>
<comment type="caution">
    <text evidence="3">The sequence shown here is derived from an EMBL/GenBank/DDBJ whole genome shotgun (WGS) entry which is preliminary data.</text>
</comment>
<feature type="compositionally biased region" description="Low complexity" evidence="1">
    <location>
        <begin position="293"/>
        <end position="310"/>
    </location>
</feature>
<evidence type="ECO:0000313" key="4">
    <source>
        <dbReference type="Proteomes" id="UP000193040"/>
    </source>
</evidence>